<dbReference type="Proteomes" id="UP000249688">
    <property type="component" value="Unassembled WGS sequence"/>
</dbReference>
<accession>A0A2W7I858</accession>
<dbReference type="InterPro" id="IPR011051">
    <property type="entry name" value="RmlC_Cupin_sf"/>
</dbReference>
<protein>
    <submittedName>
        <fullName evidence="1">Uncharacterized protein</fullName>
    </submittedName>
</protein>
<evidence type="ECO:0000313" key="2">
    <source>
        <dbReference type="Proteomes" id="UP000249688"/>
    </source>
</evidence>
<proteinExistence type="predicted"/>
<comment type="caution">
    <text evidence="1">The sequence shown here is derived from an EMBL/GenBank/DDBJ whole genome shotgun (WGS) entry which is preliminary data.</text>
</comment>
<sequence>MAMTIESFAAKCRAALQAHPDARGRAQVNLLVKEALKDPDFVATYIPEGGPERQVLYEDPELGFTVLAHAYSDAKASGPHDHGPTWAIYGQAAGATVMTDWDCIEPSSAEHRGKAARRQDYTLAPGDAHLYEPGVIHSPRRDGPTRLLRIEGLNMDRVKRYPYDVVAA</sequence>
<dbReference type="EMBL" id="QKYU01000016">
    <property type="protein sequence ID" value="PZW43121.1"/>
    <property type="molecule type" value="Genomic_DNA"/>
</dbReference>
<dbReference type="AlphaFoldDB" id="A0A2W7I858"/>
<dbReference type="Gene3D" id="2.60.120.10">
    <property type="entry name" value="Jelly Rolls"/>
    <property type="match status" value="1"/>
</dbReference>
<organism evidence="1 2">
    <name type="scientific">Humitalea rosea</name>
    <dbReference type="NCBI Taxonomy" id="990373"/>
    <lineage>
        <taxon>Bacteria</taxon>
        <taxon>Pseudomonadati</taxon>
        <taxon>Pseudomonadota</taxon>
        <taxon>Alphaproteobacteria</taxon>
        <taxon>Acetobacterales</taxon>
        <taxon>Roseomonadaceae</taxon>
        <taxon>Humitalea</taxon>
    </lineage>
</organism>
<keyword evidence="2" id="KW-1185">Reference proteome</keyword>
<dbReference type="InterPro" id="IPR014710">
    <property type="entry name" value="RmlC-like_jellyroll"/>
</dbReference>
<name>A0A2W7I858_9PROT</name>
<reference evidence="1 2" key="1">
    <citation type="submission" date="2018-06" db="EMBL/GenBank/DDBJ databases">
        <title>Genomic Encyclopedia of Archaeal and Bacterial Type Strains, Phase II (KMG-II): from individual species to whole genera.</title>
        <authorList>
            <person name="Goeker M."/>
        </authorList>
    </citation>
    <scope>NUCLEOTIDE SEQUENCE [LARGE SCALE GENOMIC DNA]</scope>
    <source>
        <strain evidence="1 2">DSM 24525</strain>
    </source>
</reference>
<gene>
    <name evidence="1" type="ORF">C8P66_11642</name>
</gene>
<dbReference type="SUPFAM" id="SSF51182">
    <property type="entry name" value="RmlC-like cupins"/>
    <property type="match status" value="1"/>
</dbReference>
<evidence type="ECO:0000313" key="1">
    <source>
        <dbReference type="EMBL" id="PZW43121.1"/>
    </source>
</evidence>